<dbReference type="Pfam" id="PF00296">
    <property type="entry name" value="Bac_luciferase"/>
    <property type="match status" value="1"/>
</dbReference>
<dbReference type="Gene3D" id="3.20.20.30">
    <property type="entry name" value="Luciferase-like domain"/>
    <property type="match status" value="1"/>
</dbReference>
<evidence type="ECO:0000259" key="1">
    <source>
        <dbReference type="Pfam" id="PF00296"/>
    </source>
</evidence>
<protein>
    <recommendedName>
        <fullName evidence="1">Luciferase-like domain-containing protein</fullName>
    </recommendedName>
</protein>
<dbReference type="RefSeq" id="WP_344423930.1">
    <property type="nucleotide sequence ID" value="NZ_BAAAQK010000024.1"/>
</dbReference>
<proteinExistence type="predicted"/>
<gene>
    <name evidence="2" type="ORF">GCM10009836_57430</name>
</gene>
<dbReference type="Proteomes" id="UP001500449">
    <property type="component" value="Unassembled WGS sequence"/>
</dbReference>
<sequence>MEIDCALAVGVATPEHVARAEELGYTRAWCHDAPRHYSDVGMALAVAAGRTSRIRLGVAVGGYWRRATTDAGRVADLAERARGRVELVVGLPGTDVPDPQAHAASVRELLVAEHGIEGVPAWVARPGTGAWVPQNFRVPSPRGAALRSVLEVTPGADLARIVHALRPAGLLVRPTGPDVVAELAEFAEAVRRIETLAA</sequence>
<organism evidence="2 3">
    <name type="scientific">Pseudonocardia ailaonensis</name>
    <dbReference type="NCBI Taxonomy" id="367279"/>
    <lineage>
        <taxon>Bacteria</taxon>
        <taxon>Bacillati</taxon>
        <taxon>Actinomycetota</taxon>
        <taxon>Actinomycetes</taxon>
        <taxon>Pseudonocardiales</taxon>
        <taxon>Pseudonocardiaceae</taxon>
        <taxon>Pseudonocardia</taxon>
    </lineage>
</organism>
<name>A0ABN2NHE6_9PSEU</name>
<accession>A0ABN2NHE6</accession>
<comment type="caution">
    <text evidence="2">The sequence shown here is derived from an EMBL/GenBank/DDBJ whole genome shotgun (WGS) entry which is preliminary data.</text>
</comment>
<evidence type="ECO:0000313" key="2">
    <source>
        <dbReference type="EMBL" id="GAA1869374.1"/>
    </source>
</evidence>
<feature type="domain" description="Luciferase-like" evidence="1">
    <location>
        <begin position="14"/>
        <end position="91"/>
    </location>
</feature>
<dbReference type="SUPFAM" id="SSF51679">
    <property type="entry name" value="Bacterial luciferase-like"/>
    <property type="match status" value="1"/>
</dbReference>
<evidence type="ECO:0000313" key="3">
    <source>
        <dbReference type="Proteomes" id="UP001500449"/>
    </source>
</evidence>
<keyword evidence="3" id="KW-1185">Reference proteome</keyword>
<reference evidence="2 3" key="1">
    <citation type="journal article" date="2019" name="Int. J. Syst. Evol. Microbiol.">
        <title>The Global Catalogue of Microorganisms (GCM) 10K type strain sequencing project: providing services to taxonomists for standard genome sequencing and annotation.</title>
        <authorList>
            <consortium name="The Broad Institute Genomics Platform"/>
            <consortium name="The Broad Institute Genome Sequencing Center for Infectious Disease"/>
            <person name="Wu L."/>
            <person name="Ma J."/>
        </authorList>
    </citation>
    <scope>NUCLEOTIDE SEQUENCE [LARGE SCALE GENOMIC DNA]</scope>
    <source>
        <strain evidence="2 3">JCM 16009</strain>
    </source>
</reference>
<dbReference type="InterPro" id="IPR011251">
    <property type="entry name" value="Luciferase-like_dom"/>
</dbReference>
<dbReference type="InterPro" id="IPR036661">
    <property type="entry name" value="Luciferase-like_sf"/>
</dbReference>
<dbReference type="EMBL" id="BAAAQK010000024">
    <property type="protein sequence ID" value="GAA1869374.1"/>
    <property type="molecule type" value="Genomic_DNA"/>
</dbReference>